<accession>A0ABT7SE03</accession>
<proteinExistence type="predicted"/>
<protein>
    <submittedName>
        <fullName evidence="2">Uncharacterized protein</fullName>
    </submittedName>
</protein>
<dbReference type="EMBL" id="JAUCGQ010000001">
    <property type="protein sequence ID" value="MDM7854405.1"/>
    <property type="molecule type" value="Genomic_DNA"/>
</dbReference>
<sequence length="54" mass="5478">MATTSPLGSQDVPDRRASRVAVVASALVLGVLVIGGSVALGALIEAVTRMFTPR</sequence>
<evidence type="ECO:0000256" key="1">
    <source>
        <dbReference type="SAM" id="Phobius"/>
    </source>
</evidence>
<gene>
    <name evidence="2" type="ORF">QRT04_05630</name>
</gene>
<dbReference type="Proteomes" id="UP001529338">
    <property type="component" value="Unassembled WGS sequence"/>
</dbReference>
<keyword evidence="1" id="KW-0472">Membrane</keyword>
<keyword evidence="1" id="KW-0812">Transmembrane</keyword>
<name>A0ABT7SE03_9CELL</name>
<organism evidence="2 3">
    <name type="scientific">Cellulomonas alba</name>
    <dbReference type="NCBI Taxonomy" id="3053467"/>
    <lineage>
        <taxon>Bacteria</taxon>
        <taxon>Bacillati</taxon>
        <taxon>Actinomycetota</taxon>
        <taxon>Actinomycetes</taxon>
        <taxon>Micrococcales</taxon>
        <taxon>Cellulomonadaceae</taxon>
        <taxon>Cellulomonas</taxon>
    </lineage>
</organism>
<keyword evidence="3" id="KW-1185">Reference proteome</keyword>
<dbReference type="RefSeq" id="WP_289454153.1">
    <property type="nucleotide sequence ID" value="NZ_JAUCGQ010000001.1"/>
</dbReference>
<feature type="transmembrane region" description="Helical" evidence="1">
    <location>
        <begin position="20"/>
        <end position="44"/>
    </location>
</feature>
<reference evidence="2 3" key="1">
    <citation type="submission" date="2023-06" db="EMBL/GenBank/DDBJ databases">
        <title>Cellulomonas sp. MW4 Whole genome sequence.</title>
        <authorList>
            <person name="Park S."/>
        </authorList>
    </citation>
    <scope>NUCLEOTIDE SEQUENCE [LARGE SCALE GENOMIC DNA]</scope>
    <source>
        <strain evidence="2 3">MW4</strain>
    </source>
</reference>
<evidence type="ECO:0000313" key="3">
    <source>
        <dbReference type="Proteomes" id="UP001529338"/>
    </source>
</evidence>
<keyword evidence="1" id="KW-1133">Transmembrane helix</keyword>
<comment type="caution">
    <text evidence="2">The sequence shown here is derived from an EMBL/GenBank/DDBJ whole genome shotgun (WGS) entry which is preliminary data.</text>
</comment>
<evidence type="ECO:0000313" key="2">
    <source>
        <dbReference type="EMBL" id="MDM7854405.1"/>
    </source>
</evidence>